<protein>
    <recommendedName>
        <fullName evidence="15">Vesicle-associated membrane protein 724</fullName>
    </recommendedName>
</protein>
<dbReference type="GO" id="GO:0015031">
    <property type="term" value="P:protein transport"/>
    <property type="evidence" value="ECO:0007669"/>
    <property type="project" value="UniProtKB-KW"/>
</dbReference>
<keyword evidence="2" id="KW-0813">Transport</keyword>
<feature type="transmembrane region" description="Helical" evidence="10">
    <location>
        <begin position="270"/>
        <end position="289"/>
    </location>
</feature>
<gene>
    <name evidence="13" type="ORF">PVAP13_2NG113700</name>
</gene>
<evidence type="ECO:0000256" key="3">
    <source>
        <dbReference type="ARBA" id="ARBA00022692"/>
    </source>
</evidence>
<dbReference type="Pfam" id="PF13774">
    <property type="entry name" value="Longin"/>
    <property type="match status" value="1"/>
</dbReference>
<evidence type="ECO:0000256" key="10">
    <source>
        <dbReference type="SAM" id="Phobius"/>
    </source>
</evidence>
<feature type="domain" description="Longin" evidence="11">
    <location>
        <begin position="76"/>
        <end position="190"/>
    </location>
</feature>
<evidence type="ECO:0000313" key="14">
    <source>
        <dbReference type="Proteomes" id="UP000823388"/>
    </source>
</evidence>
<dbReference type="PROSITE" id="PS50859">
    <property type="entry name" value="LONGIN"/>
    <property type="match status" value="1"/>
</dbReference>
<keyword evidence="14" id="KW-1185">Reference proteome</keyword>
<dbReference type="FunFam" id="1.20.5.110:FF:000047">
    <property type="entry name" value="Vesicle-associated membrane protein 727"/>
    <property type="match status" value="1"/>
</dbReference>
<dbReference type="AlphaFoldDB" id="A0A8T0VDP0"/>
<keyword evidence="4" id="KW-0653">Protein transport</keyword>
<keyword evidence="3 10" id="KW-0812">Transmembrane</keyword>
<dbReference type="InterPro" id="IPR042855">
    <property type="entry name" value="V_SNARE_CC"/>
</dbReference>
<keyword evidence="6 10" id="KW-0472">Membrane</keyword>
<evidence type="ECO:0000313" key="13">
    <source>
        <dbReference type="EMBL" id="KAG2632555.1"/>
    </source>
</evidence>
<comment type="caution">
    <text evidence="13">The sequence shown here is derived from an EMBL/GenBank/DDBJ whole genome shotgun (WGS) entry which is preliminary data.</text>
</comment>
<feature type="domain" description="V-SNARE coiled-coil homology" evidence="12">
    <location>
        <begin position="206"/>
        <end position="266"/>
    </location>
</feature>
<dbReference type="Gene3D" id="3.30.450.50">
    <property type="entry name" value="Longin domain"/>
    <property type="match status" value="1"/>
</dbReference>
<dbReference type="PROSITE" id="PS50892">
    <property type="entry name" value="V_SNARE"/>
    <property type="match status" value="1"/>
</dbReference>
<dbReference type="PANTHER" id="PTHR21136">
    <property type="entry name" value="SNARE PROTEINS"/>
    <property type="match status" value="1"/>
</dbReference>
<dbReference type="SUPFAM" id="SSF64356">
    <property type="entry name" value="SNARE-like"/>
    <property type="match status" value="1"/>
</dbReference>
<evidence type="ECO:0008006" key="15">
    <source>
        <dbReference type="Google" id="ProtNLM"/>
    </source>
</evidence>
<dbReference type="Gene3D" id="1.20.5.110">
    <property type="match status" value="1"/>
</dbReference>
<evidence type="ECO:0000256" key="6">
    <source>
        <dbReference type="ARBA" id="ARBA00023136"/>
    </source>
</evidence>
<organism evidence="13 14">
    <name type="scientific">Panicum virgatum</name>
    <name type="common">Blackwell switchgrass</name>
    <dbReference type="NCBI Taxonomy" id="38727"/>
    <lineage>
        <taxon>Eukaryota</taxon>
        <taxon>Viridiplantae</taxon>
        <taxon>Streptophyta</taxon>
        <taxon>Embryophyta</taxon>
        <taxon>Tracheophyta</taxon>
        <taxon>Spermatophyta</taxon>
        <taxon>Magnoliopsida</taxon>
        <taxon>Liliopsida</taxon>
        <taxon>Poales</taxon>
        <taxon>Poaceae</taxon>
        <taxon>PACMAD clade</taxon>
        <taxon>Panicoideae</taxon>
        <taxon>Panicodae</taxon>
        <taxon>Paniceae</taxon>
        <taxon>Panicinae</taxon>
        <taxon>Panicum</taxon>
        <taxon>Panicum sect. Hiantes</taxon>
    </lineage>
</organism>
<evidence type="ECO:0000256" key="7">
    <source>
        <dbReference type="ARBA" id="ARBA00037493"/>
    </source>
</evidence>
<keyword evidence="5 10" id="KW-1133">Transmembrane helix</keyword>
<evidence type="ECO:0000256" key="5">
    <source>
        <dbReference type="ARBA" id="ARBA00022989"/>
    </source>
</evidence>
<dbReference type="InterPro" id="IPR001388">
    <property type="entry name" value="Synaptobrevin-like"/>
</dbReference>
<dbReference type="InterPro" id="IPR051097">
    <property type="entry name" value="Synaptobrevin-like_transport"/>
</dbReference>
<evidence type="ECO:0000256" key="4">
    <source>
        <dbReference type="ARBA" id="ARBA00022927"/>
    </source>
</evidence>
<keyword evidence="9" id="KW-0175">Coiled coil</keyword>
<evidence type="ECO:0000256" key="9">
    <source>
        <dbReference type="PROSITE-ProRule" id="PRU00290"/>
    </source>
</evidence>
<proteinExistence type="inferred from homology"/>
<reference evidence="13" key="1">
    <citation type="submission" date="2020-05" db="EMBL/GenBank/DDBJ databases">
        <title>WGS assembly of Panicum virgatum.</title>
        <authorList>
            <person name="Lovell J.T."/>
            <person name="Jenkins J."/>
            <person name="Shu S."/>
            <person name="Juenger T.E."/>
            <person name="Schmutz J."/>
        </authorList>
    </citation>
    <scope>NUCLEOTIDE SEQUENCE</scope>
    <source>
        <strain evidence="13">AP13</strain>
    </source>
</reference>
<comment type="function">
    <text evidence="7">Involved in the targeting and/or fusion of transport vesicles to their target membrane.</text>
</comment>
<dbReference type="EMBL" id="CM029040">
    <property type="protein sequence ID" value="KAG2632555.1"/>
    <property type="molecule type" value="Genomic_DNA"/>
</dbReference>
<evidence type="ECO:0000256" key="8">
    <source>
        <dbReference type="ARBA" id="ARBA00046280"/>
    </source>
</evidence>
<dbReference type="GO" id="GO:0012505">
    <property type="term" value="C:endomembrane system"/>
    <property type="evidence" value="ECO:0007669"/>
    <property type="project" value="UniProtKB-SubCell"/>
</dbReference>
<dbReference type="PRINTS" id="PR00219">
    <property type="entry name" value="SYNAPTOBREVN"/>
</dbReference>
<dbReference type="GO" id="GO:0016192">
    <property type="term" value="P:vesicle-mediated transport"/>
    <property type="evidence" value="ECO:0007669"/>
    <property type="project" value="InterPro"/>
</dbReference>
<evidence type="ECO:0000259" key="12">
    <source>
        <dbReference type="PROSITE" id="PS50892"/>
    </source>
</evidence>
<dbReference type="Proteomes" id="UP000823388">
    <property type="component" value="Chromosome 2N"/>
</dbReference>
<evidence type="ECO:0000259" key="11">
    <source>
        <dbReference type="PROSITE" id="PS50859"/>
    </source>
</evidence>
<dbReference type="InterPro" id="IPR011012">
    <property type="entry name" value="Longin-like_dom_sf"/>
</dbReference>
<dbReference type="GO" id="GO:0005737">
    <property type="term" value="C:cytoplasm"/>
    <property type="evidence" value="ECO:0007669"/>
    <property type="project" value="UniProtKB-ARBA"/>
</dbReference>
<dbReference type="CDD" id="cd14824">
    <property type="entry name" value="Longin"/>
    <property type="match status" value="1"/>
</dbReference>
<comment type="similarity">
    <text evidence="1">Belongs to the synaptobrevin family.</text>
</comment>
<dbReference type="InterPro" id="IPR010908">
    <property type="entry name" value="Longin_dom"/>
</dbReference>
<dbReference type="PANTHER" id="PTHR21136:SF72">
    <property type="entry name" value="VESICLE-ASSOCIATED MEMBRANE PROTEIN 724"/>
    <property type="match status" value="1"/>
</dbReference>
<dbReference type="GO" id="GO:0016020">
    <property type="term" value="C:membrane"/>
    <property type="evidence" value="ECO:0007669"/>
    <property type="project" value="InterPro"/>
</dbReference>
<dbReference type="Pfam" id="PF00957">
    <property type="entry name" value="Synaptobrevin"/>
    <property type="match status" value="1"/>
</dbReference>
<name>A0A8T0VDP0_PANVG</name>
<sequence>MAQIACSHYPAVAVATAGDLRRSTTFPCSLLPDLAKNPRSACGGERPCPESMASLAPGGKGEGDGGGKAEWLIYAFVARGTAVLAEYTEFTGNFPAIAAQCLQRLPAGSSASAGSGGAPARFSYACDRHTFNFLLHRGYAYCVVAKESVPKNVSVAFLERLKDDFMKRYGGGKADTAIAKSLNKEYGPIIKQHIQYVLDHSEELDKTLKVQAQVSEVKNIMLNNIEKTLDRGEKLSELQDKTSDLHSQAQEFKKQGVKIRRKTWLQNMKIKLVVLGILLLLVLIVWVSVCQGFDCTKHET</sequence>
<evidence type="ECO:0000256" key="2">
    <source>
        <dbReference type="ARBA" id="ARBA00022448"/>
    </source>
</evidence>
<evidence type="ECO:0000256" key="1">
    <source>
        <dbReference type="ARBA" id="ARBA00008025"/>
    </source>
</evidence>
<comment type="subcellular location">
    <subcellularLocation>
        <location evidence="8">Endomembrane system</location>
        <topology evidence="8">Single-pass type IV membrane protein</topology>
    </subcellularLocation>
</comment>
<dbReference type="SMART" id="SM01270">
    <property type="entry name" value="Longin"/>
    <property type="match status" value="1"/>
</dbReference>
<dbReference type="CDD" id="cd15843">
    <property type="entry name" value="R-SNARE"/>
    <property type="match status" value="1"/>
</dbReference>
<accession>A0A8T0VDP0</accession>
<dbReference type="FunFam" id="3.30.450.50:FF:000009">
    <property type="entry name" value="Vesicle-associated membrane protein 724"/>
    <property type="match status" value="1"/>
</dbReference>
<dbReference type="SUPFAM" id="SSF58038">
    <property type="entry name" value="SNARE fusion complex"/>
    <property type="match status" value="1"/>
</dbReference>